<gene>
    <name evidence="1" type="primary">PCL7</name>
    <name evidence="1" type="ORF">M8818_004797</name>
</gene>
<reference evidence="1" key="1">
    <citation type="submission" date="2024-02" db="EMBL/GenBank/DDBJ databases">
        <title>Metagenome Assembled Genome of Zalaria obscura JY119.</title>
        <authorList>
            <person name="Vighnesh L."/>
            <person name="Jagadeeshwari U."/>
            <person name="Venkata Ramana C."/>
            <person name="Sasikala C."/>
        </authorList>
    </citation>
    <scope>NUCLEOTIDE SEQUENCE</scope>
    <source>
        <strain evidence="1">JY119</strain>
    </source>
</reference>
<organism evidence="1 2">
    <name type="scientific">Zalaria obscura</name>
    <dbReference type="NCBI Taxonomy" id="2024903"/>
    <lineage>
        <taxon>Eukaryota</taxon>
        <taxon>Fungi</taxon>
        <taxon>Dikarya</taxon>
        <taxon>Ascomycota</taxon>
        <taxon>Pezizomycotina</taxon>
        <taxon>Dothideomycetes</taxon>
        <taxon>Dothideomycetidae</taxon>
        <taxon>Dothideales</taxon>
        <taxon>Zalariaceae</taxon>
        <taxon>Zalaria</taxon>
    </lineage>
</organism>
<dbReference type="Proteomes" id="UP001320706">
    <property type="component" value="Unassembled WGS sequence"/>
</dbReference>
<sequence length="464" mass="50632">MGSIVIDAVNHFFHPTPQTPDHAQHIYRPQVAASLSTDSIQRSGRVREVLRPYTPMSATVQRASSSHSSTHTTPPPYAGAQTGTPAQQVPQSSRQGARTPASPPLAARPAAPQHVSSSYDASMRAPTEAESSSSGTSSSRSMSVADASGTSAPQKIRVRDLAHIRSLASEGTHGMTEGVHKLWRDGTDPGSQYEISGMPIENIIEMVAGLLTKITTTNDLQHEHLHRQMPAPESSSSINPQTNSVLAFHGKNVPSITILSYLNRINKYCPTSYEVFLSLLVYFDRMTEKVNAGPMQSLRQHQQHAHRLDDSEAAMEGVSPQHPELRQTATPPLSGGFEKQEQQPGAAPGTPHSRPRAPDSPSSTLEADQLNLSHFFVVDSFNIHRLVIAGVTCASKFFSDIFYTNSRYAKVGGLPLAELNHLELQFLLLNDFRLSVPVEELEAYGTMLVEFYAREVLAFQDPAE</sequence>
<keyword evidence="2" id="KW-1185">Reference proteome</keyword>
<dbReference type="EMBL" id="JAMKPW020000023">
    <property type="protein sequence ID" value="KAK8205621.1"/>
    <property type="molecule type" value="Genomic_DNA"/>
</dbReference>
<name>A0ACC3SB56_9PEZI</name>
<protein>
    <submittedName>
        <fullName evidence="1">Cyclin-like protein interacting with PHO85</fullName>
    </submittedName>
</protein>
<evidence type="ECO:0000313" key="1">
    <source>
        <dbReference type="EMBL" id="KAK8205621.1"/>
    </source>
</evidence>
<proteinExistence type="predicted"/>
<comment type="caution">
    <text evidence="1">The sequence shown here is derived from an EMBL/GenBank/DDBJ whole genome shotgun (WGS) entry which is preliminary data.</text>
</comment>
<accession>A0ACC3SB56</accession>
<evidence type="ECO:0000313" key="2">
    <source>
        <dbReference type="Proteomes" id="UP001320706"/>
    </source>
</evidence>